<gene>
    <name evidence="3" type="ORF">DB32_008117</name>
</gene>
<keyword evidence="4" id="KW-1185">Reference proteome</keyword>
<dbReference type="Pfam" id="PF13517">
    <property type="entry name" value="FG-GAP_3"/>
    <property type="match status" value="2"/>
</dbReference>
<dbReference type="PROSITE" id="PS51257">
    <property type="entry name" value="PROKAR_LIPOPROTEIN"/>
    <property type="match status" value="1"/>
</dbReference>
<evidence type="ECO:0000256" key="2">
    <source>
        <dbReference type="SAM" id="SignalP"/>
    </source>
</evidence>
<feature type="signal peptide" evidence="2">
    <location>
        <begin position="1"/>
        <end position="21"/>
    </location>
</feature>
<sequence length="723" mass="75260">MRFALRLALVLLAGVAVTACGDDDAPGADASFADGPRCTTDDECDDDDFCDGVERCQPSSASADARGCIEPARGACLDGQICDGDARTCTTDCAIIDDADGDGAIAMECGGGDCDDSDARRFPGATEACDLDGRDEDCDPSTFGFRDADGDRFADATCCNGDVCGDDCDDQAPSVNPTGAELCNERDDDCDDLVDEQAGIACWADLDSDGYALAGSTEVRMCGSCGAQQTSRAPTEGAIDCDDDAASVRPGAADDQCDELDNDCDDAIDEDATSASHRLFFVDADADGFGDGSDVGMRICAASVPGRSLQPGDCDDDVATRYPGAPELCNRLADDCVAWPSGATTAPARLEEDRDGDGVSAIDATCSGGPYPKLDCADDDIRRVHCDPIPHDVATDEIQRVRAGDIDGDGDVDLVAWMTSMALAFRNDGTGTFVREPIGAADHTRAAALVDVDADGDLDVLTYASRVGWYERGAAGTWTWHAVGATADRTGTSRVPAADLDGDGLVEIVVFAADDLAVWHRVSGTWQRHPVATDAGAQLANPMLVDVDGGGSLDILVTTPDRTWVYRSSGSITGTWARSDVCLGGENDVDVFDLEPDGDLDVAFTPSGVLGSVARCTNTGTSSWTSRGITTIGYAGDLEGGDLDGDGDGDLLIAGSGPLHWQEGRPLDLERHELLPDPPGNTNMTVAIGDLDGDGDNDVVVAQRGSPARLFWLEMSGGVFSIP</sequence>
<feature type="chain" id="PRO_5002511281" evidence="2">
    <location>
        <begin position="22"/>
        <end position="723"/>
    </location>
</feature>
<dbReference type="PANTHER" id="PTHR44103">
    <property type="entry name" value="PROPROTEIN CONVERTASE P"/>
    <property type="match status" value="1"/>
</dbReference>
<proteinExistence type="predicted"/>
<dbReference type="STRING" id="927083.DB32_008117"/>
<dbReference type="Pfam" id="PF11617">
    <property type="entry name" value="Cu-binding_MopE"/>
    <property type="match status" value="4"/>
</dbReference>
<protein>
    <submittedName>
        <fullName evidence="3">BNR repeat domain protein</fullName>
    </submittedName>
</protein>
<dbReference type="InterPro" id="IPR013517">
    <property type="entry name" value="FG-GAP"/>
</dbReference>
<reference evidence="3 4" key="1">
    <citation type="submission" date="2015-03" db="EMBL/GenBank/DDBJ databases">
        <title>Genome assembly of Sandaracinus amylolyticus DSM 53668.</title>
        <authorList>
            <person name="Sharma G."/>
            <person name="Subramanian S."/>
        </authorList>
    </citation>
    <scope>NUCLEOTIDE SEQUENCE [LARGE SCALE GENOMIC DNA]</scope>
    <source>
        <strain evidence="3 4">DSM 53668</strain>
    </source>
</reference>
<dbReference type="Proteomes" id="UP000034883">
    <property type="component" value="Chromosome"/>
</dbReference>
<evidence type="ECO:0000313" key="4">
    <source>
        <dbReference type="Proteomes" id="UP000034883"/>
    </source>
</evidence>
<dbReference type="InterPro" id="IPR028994">
    <property type="entry name" value="Integrin_alpha_N"/>
</dbReference>
<dbReference type="EMBL" id="CP011125">
    <property type="protein sequence ID" value="AKF10968.1"/>
    <property type="molecule type" value="Genomic_DNA"/>
</dbReference>
<dbReference type="Gene3D" id="2.130.10.130">
    <property type="entry name" value="Integrin alpha, N-terminal"/>
    <property type="match status" value="1"/>
</dbReference>
<keyword evidence="1 2" id="KW-0732">Signal</keyword>
<evidence type="ECO:0000256" key="1">
    <source>
        <dbReference type="ARBA" id="ARBA00022729"/>
    </source>
</evidence>
<dbReference type="SUPFAM" id="SSF69318">
    <property type="entry name" value="Integrin alpha N-terminal domain"/>
    <property type="match status" value="2"/>
</dbReference>
<evidence type="ECO:0000313" key="3">
    <source>
        <dbReference type="EMBL" id="AKF10968.1"/>
    </source>
</evidence>
<dbReference type="KEGG" id="samy:DB32_008117"/>
<accession>A0A0F6W9M1</accession>
<organism evidence="3 4">
    <name type="scientific">Sandaracinus amylolyticus</name>
    <dbReference type="NCBI Taxonomy" id="927083"/>
    <lineage>
        <taxon>Bacteria</taxon>
        <taxon>Pseudomonadati</taxon>
        <taxon>Myxococcota</taxon>
        <taxon>Polyangia</taxon>
        <taxon>Polyangiales</taxon>
        <taxon>Sandaracinaceae</taxon>
        <taxon>Sandaracinus</taxon>
    </lineage>
</organism>
<dbReference type="RefSeq" id="WP_169791706.1">
    <property type="nucleotide sequence ID" value="NZ_CP011125.1"/>
</dbReference>
<name>A0A0F6W9M1_9BACT</name>
<dbReference type="AlphaFoldDB" id="A0A0F6W9M1"/>
<dbReference type="PANTHER" id="PTHR44103:SF1">
    <property type="entry name" value="PROPROTEIN CONVERTASE P"/>
    <property type="match status" value="1"/>
</dbReference>
<dbReference type="InterPro" id="IPR021655">
    <property type="entry name" value="Put_metal-bd"/>
</dbReference>